<gene>
    <name evidence="14" type="ORF">FE773_07250</name>
</gene>
<evidence type="ECO:0000313" key="14">
    <source>
        <dbReference type="EMBL" id="QCT94992.1"/>
    </source>
</evidence>
<dbReference type="Proteomes" id="UP000306825">
    <property type="component" value="Chromosome"/>
</dbReference>
<sequence length="236" mass="27962">MRLLIKRFDGNRHYFDEFEFDFKENETILELLDRANYKKRFAYRSFCRSAICGTCAVKVNDRTVLACKSKVKDLIQNDEVIVEPVDRSVVLRDLVVDHSYIEKSIKDNKLWFVDEIDETKENLQTPEELKKYDKQTDCILCMACHFECEALDYDKDFAGPFVFSKYFRFVFDSRDKSDKQERIELAKENGLYNCINCQKCVYVCPKHIASAFDIKMLQQNDKNPPIQDFGFENNFF</sequence>
<dbReference type="CDD" id="cd00207">
    <property type="entry name" value="fer2"/>
    <property type="match status" value="1"/>
</dbReference>
<dbReference type="InterPro" id="IPR025192">
    <property type="entry name" value="Succ_DH/fum_Rdtase_N"/>
</dbReference>
<dbReference type="InterPro" id="IPR006058">
    <property type="entry name" value="2Fe2S_fd_BS"/>
</dbReference>
<dbReference type="InterPro" id="IPR001041">
    <property type="entry name" value="2Fe-2S_ferredoxin-type"/>
</dbReference>
<evidence type="ECO:0000256" key="4">
    <source>
        <dbReference type="ARBA" id="ARBA00022532"/>
    </source>
</evidence>
<dbReference type="Pfam" id="PF13183">
    <property type="entry name" value="Fer4_8"/>
    <property type="match status" value="1"/>
</dbReference>
<evidence type="ECO:0000256" key="5">
    <source>
        <dbReference type="ARBA" id="ARBA00022714"/>
    </source>
</evidence>
<dbReference type="InterPro" id="IPR009051">
    <property type="entry name" value="Helical_ferredxn"/>
</dbReference>
<evidence type="ECO:0000313" key="15">
    <source>
        <dbReference type="Proteomes" id="UP000306825"/>
    </source>
</evidence>
<evidence type="ECO:0000256" key="1">
    <source>
        <dbReference type="ARBA" id="ARBA00004894"/>
    </source>
</evidence>
<dbReference type="InterPro" id="IPR017900">
    <property type="entry name" value="4Fe4S_Fe_S_CS"/>
</dbReference>
<dbReference type="PANTHER" id="PTHR11921:SF29">
    <property type="entry name" value="SUCCINATE DEHYDROGENASE [UBIQUINONE] IRON-SULFUR SUBUNIT, MITOCHONDRIAL"/>
    <property type="match status" value="1"/>
</dbReference>
<comment type="cofactor">
    <cofactor evidence="11">
        <name>[3Fe-4S] cluster</name>
        <dbReference type="ChEBI" id="CHEBI:21137"/>
    </cofactor>
    <text evidence="11">Binds 1 [3Fe-4S] cluster.</text>
</comment>
<dbReference type="RefSeq" id="WP_138323654.1">
    <property type="nucleotide sequence ID" value="NZ_CP040463.1"/>
</dbReference>
<dbReference type="PROSITE" id="PS00198">
    <property type="entry name" value="4FE4S_FER_1"/>
    <property type="match status" value="1"/>
</dbReference>
<dbReference type="PROSITE" id="PS51085">
    <property type="entry name" value="2FE2S_FER_2"/>
    <property type="match status" value="1"/>
</dbReference>
<dbReference type="PROSITE" id="PS00197">
    <property type="entry name" value="2FE2S_FER_1"/>
    <property type="match status" value="1"/>
</dbReference>
<evidence type="ECO:0000256" key="2">
    <source>
        <dbReference type="ARBA" id="ARBA00009433"/>
    </source>
</evidence>
<comment type="similarity">
    <text evidence="2 11">Belongs to the succinate dehydrogenase/fumarate reductase iron-sulfur protein family.</text>
</comment>
<name>A0ABX5VBQ2_9BACT</name>
<evidence type="ECO:0000256" key="9">
    <source>
        <dbReference type="ARBA" id="ARBA00023014"/>
    </source>
</evidence>
<evidence type="ECO:0000259" key="12">
    <source>
        <dbReference type="PROSITE" id="PS51085"/>
    </source>
</evidence>
<keyword evidence="5 11" id="KW-0001">2Fe-2S</keyword>
<keyword evidence="9 11" id="KW-0411">Iron-sulfur</keyword>
<evidence type="ECO:0000256" key="11">
    <source>
        <dbReference type="RuleBase" id="RU361237"/>
    </source>
</evidence>
<reference evidence="14 15" key="1">
    <citation type="submission" date="2019-05" db="EMBL/GenBank/DDBJ databases">
        <title>A comparative analysis of the Nautiliaceae.</title>
        <authorList>
            <person name="Grosche A."/>
            <person name="Smedile F."/>
            <person name="Vetriani C."/>
        </authorList>
    </citation>
    <scope>NUCLEOTIDE SEQUENCE [LARGE SCALE GENOMIC DNA]</scope>
    <source>
        <strain evidence="14 15">TB-2</strain>
    </source>
</reference>
<comment type="pathway">
    <text evidence="1">Carbohydrate metabolism; tricarboxylic acid cycle; fumarate from succinate (bacterial route): step 1/1.</text>
</comment>
<dbReference type="Pfam" id="PF13085">
    <property type="entry name" value="Fer2_3"/>
    <property type="match status" value="1"/>
</dbReference>
<dbReference type="InterPro" id="IPR012675">
    <property type="entry name" value="Beta-grasp_dom_sf"/>
</dbReference>
<comment type="catalytic activity">
    <reaction evidence="11">
        <text>a menaquinone + succinate = a menaquinol + fumarate</text>
        <dbReference type="Rhea" id="RHEA:27834"/>
        <dbReference type="Rhea" id="RHEA-COMP:9537"/>
        <dbReference type="Rhea" id="RHEA-COMP:9539"/>
        <dbReference type="ChEBI" id="CHEBI:16374"/>
        <dbReference type="ChEBI" id="CHEBI:18151"/>
        <dbReference type="ChEBI" id="CHEBI:29806"/>
        <dbReference type="ChEBI" id="CHEBI:30031"/>
        <dbReference type="EC" id="1.3.5.1"/>
    </reaction>
</comment>
<dbReference type="PANTHER" id="PTHR11921">
    <property type="entry name" value="SUCCINATE DEHYDROGENASE IRON-SULFUR PROTEIN"/>
    <property type="match status" value="1"/>
</dbReference>
<dbReference type="SUPFAM" id="SSF46548">
    <property type="entry name" value="alpha-helical ferredoxin"/>
    <property type="match status" value="1"/>
</dbReference>
<dbReference type="InterPro" id="IPR004489">
    <property type="entry name" value="Succ_DH/fum_Rdtase_Fe-S"/>
</dbReference>
<evidence type="ECO:0000256" key="8">
    <source>
        <dbReference type="ARBA" id="ARBA00023004"/>
    </source>
</evidence>
<proteinExistence type="inferred from homology"/>
<protein>
    <recommendedName>
        <fullName evidence="11">Fumarate reductase iron-sulfur subunit</fullName>
        <ecNumber evidence="11">1.3.5.1</ecNumber>
    </recommendedName>
</protein>
<accession>A0ABX5VBQ2</accession>
<dbReference type="PROSITE" id="PS51379">
    <property type="entry name" value="4FE4S_FER_2"/>
    <property type="match status" value="1"/>
</dbReference>
<dbReference type="Gene3D" id="1.10.1060.10">
    <property type="entry name" value="Alpha-helical ferredoxin"/>
    <property type="match status" value="1"/>
</dbReference>
<evidence type="ECO:0000259" key="13">
    <source>
        <dbReference type="PROSITE" id="PS51379"/>
    </source>
</evidence>
<dbReference type="Gene3D" id="3.10.20.30">
    <property type="match status" value="1"/>
</dbReference>
<dbReference type="SUPFAM" id="SSF54292">
    <property type="entry name" value="2Fe-2S ferredoxin-like"/>
    <property type="match status" value="1"/>
</dbReference>
<keyword evidence="10 11" id="KW-0003">3Fe-4S</keyword>
<dbReference type="InterPro" id="IPR036010">
    <property type="entry name" value="2Fe-2S_ferredoxin-like_sf"/>
</dbReference>
<comment type="cofactor">
    <cofactor evidence="11">
        <name>[4Fe-4S] cluster</name>
        <dbReference type="ChEBI" id="CHEBI:49883"/>
    </cofactor>
    <text evidence="11">Binds 1 [4Fe-4S] cluster.</text>
</comment>
<keyword evidence="3 11" id="KW-0004">4Fe-4S</keyword>
<keyword evidence="4" id="KW-0816">Tricarboxylic acid cycle</keyword>
<dbReference type="EC" id="1.3.5.1" evidence="11"/>
<evidence type="ECO:0000256" key="10">
    <source>
        <dbReference type="ARBA" id="ARBA00023291"/>
    </source>
</evidence>
<dbReference type="InterPro" id="IPR017896">
    <property type="entry name" value="4Fe4S_Fe-S-bd"/>
</dbReference>
<dbReference type="EMBL" id="CP040463">
    <property type="protein sequence ID" value="QCT94992.1"/>
    <property type="molecule type" value="Genomic_DNA"/>
</dbReference>
<keyword evidence="8 11" id="KW-0408">Iron</keyword>
<evidence type="ECO:0000256" key="7">
    <source>
        <dbReference type="ARBA" id="ARBA00023002"/>
    </source>
</evidence>
<dbReference type="NCBIfam" id="TIGR00384">
    <property type="entry name" value="dhsB"/>
    <property type="match status" value="1"/>
</dbReference>
<feature type="domain" description="2Fe-2S ferredoxin-type" evidence="12">
    <location>
        <begin position="1"/>
        <end position="88"/>
    </location>
</feature>
<organism evidence="14 15">
    <name type="scientific">Caminibacter mediatlanticus TB-2</name>
    <dbReference type="NCBI Taxonomy" id="391592"/>
    <lineage>
        <taxon>Bacteria</taxon>
        <taxon>Pseudomonadati</taxon>
        <taxon>Campylobacterota</taxon>
        <taxon>Epsilonproteobacteria</taxon>
        <taxon>Nautiliales</taxon>
        <taxon>Nautiliaceae</taxon>
        <taxon>Caminibacter</taxon>
    </lineage>
</organism>
<dbReference type="InterPro" id="IPR050573">
    <property type="entry name" value="SDH/FRD_Iron-Sulfur"/>
</dbReference>
<feature type="domain" description="4Fe-4S ferredoxin-type" evidence="13">
    <location>
        <begin position="181"/>
        <end position="214"/>
    </location>
</feature>
<keyword evidence="7" id="KW-0560">Oxidoreductase</keyword>
<evidence type="ECO:0000256" key="3">
    <source>
        <dbReference type="ARBA" id="ARBA00022485"/>
    </source>
</evidence>
<evidence type="ECO:0000256" key="6">
    <source>
        <dbReference type="ARBA" id="ARBA00022723"/>
    </source>
</evidence>
<comment type="cofactor">
    <cofactor evidence="11">
        <name>[2Fe-2S] cluster</name>
        <dbReference type="ChEBI" id="CHEBI:190135"/>
    </cofactor>
    <text evidence="11">Binds 1 [2Fe-2S] cluster.</text>
</comment>
<keyword evidence="6 11" id="KW-0479">Metal-binding</keyword>
<keyword evidence="15" id="KW-1185">Reference proteome</keyword>